<keyword evidence="2" id="KW-0808">Transferase</keyword>
<dbReference type="Proteomes" id="UP000230750">
    <property type="component" value="Unassembled WGS sequence"/>
</dbReference>
<dbReference type="InterPro" id="IPR000719">
    <property type="entry name" value="Prot_kinase_dom"/>
</dbReference>
<name>A0A2G8KZA4_STIJA</name>
<evidence type="ECO:0000256" key="8">
    <source>
        <dbReference type="PROSITE-ProRule" id="PRU10141"/>
    </source>
</evidence>
<reference evidence="11 12" key="1">
    <citation type="journal article" date="2017" name="PLoS Biol.">
        <title>The sea cucumber genome provides insights into morphological evolution and visceral regeneration.</title>
        <authorList>
            <person name="Zhang X."/>
            <person name="Sun L."/>
            <person name="Yuan J."/>
            <person name="Sun Y."/>
            <person name="Gao Y."/>
            <person name="Zhang L."/>
            <person name="Li S."/>
            <person name="Dai H."/>
            <person name="Hamel J.F."/>
            <person name="Liu C."/>
            <person name="Yu Y."/>
            <person name="Liu S."/>
            <person name="Lin W."/>
            <person name="Guo K."/>
            <person name="Jin S."/>
            <person name="Xu P."/>
            <person name="Storey K.B."/>
            <person name="Huan P."/>
            <person name="Zhang T."/>
            <person name="Zhou Y."/>
            <person name="Zhang J."/>
            <person name="Lin C."/>
            <person name="Li X."/>
            <person name="Xing L."/>
            <person name="Huo D."/>
            <person name="Sun M."/>
            <person name="Wang L."/>
            <person name="Mercier A."/>
            <person name="Li F."/>
            <person name="Yang H."/>
            <person name="Xiang J."/>
        </authorList>
    </citation>
    <scope>NUCLEOTIDE SEQUENCE [LARGE SCALE GENOMIC DNA]</scope>
    <source>
        <strain evidence="11">Shaxun</strain>
        <tissue evidence="11">Muscle</tissue>
    </source>
</reference>
<dbReference type="PRINTS" id="PR00109">
    <property type="entry name" value="TYRKINASE"/>
</dbReference>
<proteinExistence type="predicted"/>
<sequence length="547" mass="61404">MPLSVNGYIPWYLILVTNRKDTAPPKFLNSSLSVDGLYQYNVSSVVRQELDEFEIQVTPFVAVSASVGAIAGPSSIIRINPDNLIEETIRKEITTPPSLAKTTKTQGVVFFTGDPPETKSIWNDFMLWFILGGSVFFILIIIAIITASVTVDRLCKGVVNKPPVERFFPHVQVHSVDEVTERKYRVEDEFKDKEIVDYKHIEQGEILGKGAFGIVKKGRALLPGATIWTDVAIKTPKTTGSSSSSQAGIIEDFKNEIRLCETGAIALLRQVYTLTIYTEQTNGDRDPIYKLETLHQLQIALQIADGMNYVSSTRFFHGDLAARNILVGENLLVKITDFGLTDDLYQKGYTRLSDQRRPIKWYGPESITDKYCTLKTDIWSFGVVLWEIFTFGKQTPYKGMSVNELVHRLVKTDYRLPKPPSCPPIVYTVMLACWALEPSKRPGFEDLYDTLHYIINEIGDHTNYILTDSEDDATKPSLRHSSSLLSLISSQSESTYSTYSSRLSSSTDSDITSDEQFSDCSFKTNSDFAGTFDLTVMEPILEDPEIS</sequence>
<keyword evidence="6" id="KW-0829">Tyrosine-protein kinase</keyword>
<dbReference type="Pfam" id="PF07714">
    <property type="entry name" value="PK_Tyr_Ser-Thr"/>
    <property type="match status" value="1"/>
</dbReference>
<dbReference type="PANTHER" id="PTHR24416:SF620">
    <property type="entry name" value="TYROSINE-PROTEIN KINASE RECEPTOR TORSO"/>
    <property type="match status" value="1"/>
</dbReference>
<dbReference type="Gene3D" id="1.10.510.10">
    <property type="entry name" value="Transferase(Phosphotransferase) domain 1"/>
    <property type="match status" value="1"/>
</dbReference>
<evidence type="ECO:0000313" key="11">
    <source>
        <dbReference type="EMBL" id="PIK53240.1"/>
    </source>
</evidence>
<dbReference type="InterPro" id="IPR008266">
    <property type="entry name" value="Tyr_kinase_AS"/>
</dbReference>
<evidence type="ECO:0000313" key="12">
    <source>
        <dbReference type="Proteomes" id="UP000230750"/>
    </source>
</evidence>
<dbReference type="OrthoDB" id="1668230at2759"/>
<protein>
    <submittedName>
        <fullName evidence="11">Putative fibroblast growth factor receptor-like</fullName>
    </submittedName>
</protein>
<feature type="transmembrane region" description="Helical" evidence="9">
    <location>
        <begin position="125"/>
        <end position="145"/>
    </location>
</feature>
<dbReference type="PROSITE" id="PS00107">
    <property type="entry name" value="PROTEIN_KINASE_ATP"/>
    <property type="match status" value="1"/>
</dbReference>
<dbReference type="InterPro" id="IPR011009">
    <property type="entry name" value="Kinase-like_dom_sf"/>
</dbReference>
<feature type="domain" description="Protein kinase" evidence="10">
    <location>
        <begin position="201"/>
        <end position="455"/>
    </location>
</feature>
<keyword evidence="9" id="KW-0472">Membrane</keyword>
<evidence type="ECO:0000256" key="3">
    <source>
        <dbReference type="ARBA" id="ARBA00022741"/>
    </source>
</evidence>
<dbReference type="InterPro" id="IPR001245">
    <property type="entry name" value="Ser-Thr/Tyr_kinase_cat_dom"/>
</dbReference>
<keyword evidence="9" id="KW-0812">Transmembrane</keyword>
<keyword evidence="11" id="KW-0675">Receptor</keyword>
<dbReference type="PANTHER" id="PTHR24416">
    <property type="entry name" value="TYROSINE-PROTEIN KINASE RECEPTOR"/>
    <property type="match status" value="1"/>
</dbReference>
<dbReference type="PROSITE" id="PS00109">
    <property type="entry name" value="PROTEIN_KINASE_TYR"/>
    <property type="match status" value="1"/>
</dbReference>
<dbReference type="GO" id="GO:0007169">
    <property type="term" value="P:cell surface receptor protein tyrosine kinase signaling pathway"/>
    <property type="evidence" value="ECO:0007669"/>
    <property type="project" value="TreeGrafter"/>
</dbReference>
<evidence type="ECO:0000256" key="7">
    <source>
        <dbReference type="ARBA" id="ARBA00051243"/>
    </source>
</evidence>
<dbReference type="GO" id="GO:0005524">
    <property type="term" value="F:ATP binding"/>
    <property type="evidence" value="ECO:0007669"/>
    <property type="project" value="UniProtKB-UniRule"/>
</dbReference>
<dbReference type="Gene3D" id="3.30.200.20">
    <property type="entry name" value="Phosphorylase Kinase, domain 1"/>
    <property type="match status" value="1"/>
</dbReference>
<comment type="caution">
    <text evidence="11">The sequence shown here is derived from an EMBL/GenBank/DDBJ whole genome shotgun (WGS) entry which is preliminary data.</text>
</comment>
<evidence type="ECO:0000256" key="2">
    <source>
        <dbReference type="ARBA" id="ARBA00022679"/>
    </source>
</evidence>
<keyword evidence="3 8" id="KW-0547">Nucleotide-binding</keyword>
<comment type="catalytic activity">
    <reaction evidence="7">
        <text>L-tyrosyl-[protein] + ATP = O-phospho-L-tyrosyl-[protein] + ADP + H(+)</text>
        <dbReference type="Rhea" id="RHEA:10596"/>
        <dbReference type="Rhea" id="RHEA-COMP:10136"/>
        <dbReference type="Rhea" id="RHEA-COMP:20101"/>
        <dbReference type="ChEBI" id="CHEBI:15378"/>
        <dbReference type="ChEBI" id="CHEBI:30616"/>
        <dbReference type="ChEBI" id="CHEBI:46858"/>
        <dbReference type="ChEBI" id="CHEBI:61978"/>
        <dbReference type="ChEBI" id="CHEBI:456216"/>
        <dbReference type="EC" id="2.7.10.1"/>
    </reaction>
</comment>
<keyword evidence="5 8" id="KW-0067">ATP-binding</keyword>
<evidence type="ECO:0000259" key="10">
    <source>
        <dbReference type="PROSITE" id="PS50011"/>
    </source>
</evidence>
<feature type="binding site" evidence="8">
    <location>
        <position position="234"/>
    </location>
    <ligand>
        <name>ATP</name>
        <dbReference type="ChEBI" id="CHEBI:30616"/>
    </ligand>
</feature>
<dbReference type="CDD" id="cd00192">
    <property type="entry name" value="PTKc"/>
    <property type="match status" value="1"/>
</dbReference>
<dbReference type="InterPro" id="IPR050122">
    <property type="entry name" value="RTK"/>
</dbReference>
<evidence type="ECO:0000256" key="5">
    <source>
        <dbReference type="ARBA" id="ARBA00022840"/>
    </source>
</evidence>
<evidence type="ECO:0000256" key="4">
    <source>
        <dbReference type="ARBA" id="ARBA00022777"/>
    </source>
</evidence>
<evidence type="ECO:0000256" key="9">
    <source>
        <dbReference type="SAM" id="Phobius"/>
    </source>
</evidence>
<dbReference type="GO" id="GO:0043235">
    <property type="term" value="C:receptor complex"/>
    <property type="evidence" value="ECO:0007669"/>
    <property type="project" value="TreeGrafter"/>
</dbReference>
<keyword evidence="12" id="KW-1185">Reference proteome</keyword>
<dbReference type="SUPFAM" id="SSF56112">
    <property type="entry name" value="Protein kinase-like (PK-like)"/>
    <property type="match status" value="1"/>
</dbReference>
<gene>
    <name evidence="11" type="ORF">BSL78_09879</name>
</gene>
<dbReference type="EMBL" id="MRZV01000295">
    <property type="protein sequence ID" value="PIK53240.1"/>
    <property type="molecule type" value="Genomic_DNA"/>
</dbReference>
<keyword evidence="9" id="KW-1133">Transmembrane helix</keyword>
<keyword evidence="4" id="KW-0418">Kinase</keyword>
<comment type="subcellular location">
    <subcellularLocation>
        <location evidence="1">Membrane</location>
        <topology evidence="1">Single-pass membrane protein</topology>
    </subcellularLocation>
</comment>
<dbReference type="GO" id="GO:0004714">
    <property type="term" value="F:transmembrane receptor protein tyrosine kinase activity"/>
    <property type="evidence" value="ECO:0007669"/>
    <property type="project" value="UniProtKB-EC"/>
</dbReference>
<evidence type="ECO:0000256" key="1">
    <source>
        <dbReference type="ARBA" id="ARBA00004167"/>
    </source>
</evidence>
<dbReference type="FunFam" id="1.10.510.10:FF:000554">
    <property type="entry name" value="Predicted protein"/>
    <property type="match status" value="1"/>
</dbReference>
<accession>A0A2G8KZA4</accession>
<dbReference type="InterPro" id="IPR017441">
    <property type="entry name" value="Protein_kinase_ATP_BS"/>
</dbReference>
<organism evidence="11 12">
    <name type="scientific">Stichopus japonicus</name>
    <name type="common">Sea cucumber</name>
    <dbReference type="NCBI Taxonomy" id="307972"/>
    <lineage>
        <taxon>Eukaryota</taxon>
        <taxon>Metazoa</taxon>
        <taxon>Echinodermata</taxon>
        <taxon>Eleutherozoa</taxon>
        <taxon>Echinozoa</taxon>
        <taxon>Holothuroidea</taxon>
        <taxon>Aspidochirotacea</taxon>
        <taxon>Aspidochirotida</taxon>
        <taxon>Stichopodidae</taxon>
        <taxon>Apostichopus</taxon>
    </lineage>
</organism>
<evidence type="ECO:0000256" key="6">
    <source>
        <dbReference type="ARBA" id="ARBA00023137"/>
    </source>
</evidence>
<dbReference type="STRING" id="307972.A0A2G8KZA4"/>
<dbReference type="PROSITE" id="PS50011">
    <property type="entry name" value="PROTEIN_KINASE_DOM"/>
    <property type="match status" value="1"/>
</dbReference>
<dbReference type="AlphaFoldDB" id="A0A2G8KZA4"/>
<dbReference type="GO" id="GO:0005886">
    <property type="term" value="C:plasma membrane"/>
    <property type="evidence" value="ECO:0007669"/>
    <property type="project" value="TreeGrafter"/>
</dbReference>